<dbReference type="Proteomes" id="UP000431264">
    <property type="component" value="Unassembled WGS sequence"/>
</dbReference>
<proteinExistence type="predicted"/>
<gene>
    <name evidence="2" type="ORF">GOQ30_11620</name>
</gene>
<evidence type="ECO:0000256" key="1">
    <source>
        <dbReference type="SAM" id="Coils"/>
    </source>
</evidence>
<protein>
    <submittedName>
        <fullName evidence="2">Uncharacterized protein</fullName>
    </submittedName>
</protein>
<dbReference type="EMBL" id="WQLW01000008">
    <property type="protein sequence ID" value="MVO09808.1"/>
    <property type="molecule type" value="Genomic_DNA"/>
</dbReference>
<dbReference type="RefSeq" id="WP_140998183.1">
    <property type="nucleotide sequence ID" value="NZ_VDCZ01000008.1"/>
</dbReference>
<name>A0A6I4IJK4_9FLAO</name>
<accession>A0A6I4IJK4</accession>
<sequence length="116" mass="13430">MKKGKNNIDTGKILADYIQSYKINKTELGNAINRRGLSILNYTRNSSIQTAILIEICYALKHNFFKEIADQLPEDFTTKNRKDKSLITEKDQLIAQLQEENKVLKIQNEVLMKIRS</sequence>
<keyword evidence="3" id="KW-1185">Reference proteome</keyword>
<reference evidence="3" key="1">
    <citation type="submission" date="2019-05" db="EMBL/GenBank/DDBJ databases">
        <title>Flavobacterium profundi sp. nov., isolated from a deep-sea seamount.</title>
        <authorList>
            <person name="Zhang D.-C."/>
        </authorList>
    </citation>
    <scope>NUCLEOTIDE SEQUENCE [LARGE SCALE GENOMIC DNA]</scope>
    <source>
        <strain evidence="3">TP390</strain>
    </source>
</reference>
<dbReference type="OrthoDB" id="1367154at2"/>
<keyword evidence="1" id="KW-0175">Coiled coil</keyword>
<organism evidence="2 3">
    <name type="scientific">Flavobacterium profundi</name>
    <dbReference type="NCBI Taxonomy" id="1774945"/>
    <lineage>
        <taxon>Bacteria</taxon>
        <taxon>Pseudomonadati</taxon>
        <taxon>Bacteroidota</taxon>
        <taxon>Flavobacteriia</taxon>
        <taxon>Flavobacteriales</taxon>
        <taxon>Flavobacteriaceae</taxon>
        <taxon>Flavobacterium</taxon>
    </lineage>
</organism>
<evidence type="ECO:0000313" key="3">
    <source>
        <dbReference type="Proteomes" id="UP000431264"/>
    </source>
</evidence>
<feature type="coiled-coil region" evidence="1">
    <location>
        <begin position="87"/>
        <end position="114"/>
    </location>
</feature>
<dbReference type="AlphaFoldDB" id="A0A6I4IJK4"/>
<comment type="caution">
    <text evidence="2">The sequence shown here is derived from an EMBL/GenBank/DDBJ whole genome shotgun (WGS) entry which is preliminary data.</text>
</comment>
<evidence type="ECO:0000313" key="2">
    <source>
        <dbReference type="EMBL" id="MVO09808.1"/>
    </source>
</evidence>